<keyword evidence="2" id="KW-1003">Cell membrane</keyword>
<reference evidence="10" key="1">
    <citation type="journal article" date="2020" name="mSystems">
        <title>Genome- and Community-Level Interaction Insights into Carbon Utilization and Element Cycling Functions of Hydrothermarchaeota in Hydrothermal Sediment.</title>
        <authorList>
            <person name="Zhou Z."/>
            <person name="Liu Y."/>
            <person name="Xu W."/>
            <person name="Pan J."/>
            <person name="Luo Z.H."/>
            <person name="Li M."/>
        </authorList>
    </citation>
    <scope>NUCLEOTIDE SEQUENCE [LARGE SCALE GENOMIC DNA]</scope>
    <source>
        <strain evidence="10">HyVt-346</strain>
    </source>
</reference>
<dbReference type="GO" id="GO:0022857">
    <property type="term" value="F:transmembrane transporter activity"/>
    <property type="evidence" value="ECO:0007669"/>
    <property type="project" value="TreeGrafter"/>
</dbReference>
<dbReference type="AlphaFoldDB" id="A0A7V1CXU5"/>
<dbReference type="InterPro" id="IPR025857">
    <property type="entry name" value="MacB_PCD"/>
</dbReference>
<dbReference type="Proteomes" id="UP000886188">
    <property type="component" value="Unassembled WGS sequence"/>
</dbReference>
<evidence type="ECO:0000256" key="7">
    <source>
        <dbReference type="SAM" id="Phobius"/>
    </source>
</evidence>
<evidence type="ECO:0000256" key="4">
    <source>
        <dbReference type="ARBA" id="ARBA00022989"/>
    </source>
</evidence>
<evidence type="ECO:0000256" key="1">
    <source>
        <dbReference type="ARBA" id="ARBA00004651"/>
    </source>
</evidence>
<gene>
    <name evidence="10" type="ORF">ENH88_07310</name>
</gene>
<feature type="transmembrane region" description="Helical" evidence="7">
    <location>
        <begin position="677"/>
        <end position="702"/>
    </location>
</feature>
<dbReference type="InterPro" id="IPR050250">
    <property type="entry name" value="Macrolide_Exporter_MacB"/>
</dbReference>
<dbReference type="RefSeq" id="WP_304181206.1">
    <property type="nucleotide sequence ID" value="NZ_DRGM01000079.1"/>
</dbReference>
<keyword evidence="3 7" id="KW-0812">Transmembrane</keyword>
<feature type="domain" description="ABC3 transporter permease C-terminal" evidence="8">
    <location>
        <begin position="279"/>
        <end position="398"/>
    </location>
</feature>
<feature type="transmembrane region" description="Helical" evidence="7">
    <location>
        <begin position="272"/>
        <end position="292"/>
    </location>
</feature>
<dbReference type="PANTHER" id="PTHR30572">
    <property type="entry name" value="MEMBRANE COMPONENT OF TRANSPORTER-RELATED"/>
    <property type="match status" value="1"/>
</dbReference>
<dbReference type="EMBL" id="DRGM01000079">
    <property type="protein sequence ID" value="HEA16242.1"/>
    <property type="molecule type" value="Genomic_DNA"/>
</dbReference>
<feature type="transmembrane region" description="Helical" evidence="7">
    <location>
        <begin position="365"/>
        <end position="393"/>
    </location>
</feature>
<sequence length="800" mass="86975">MFINYLVTALRAFKQQKQHFLLNIIGLSVGLAAAILVAMFAFNEASYDEQQPNADRVYRVYQYFPSLGMGAPVVNKDVIASFKDMAEIEDILSLDLVPPGSEFVRDGVGYKLENVLAARSNVTDFINIDIAAGDLAKVLTTPNMIALSEQYAIRIFGSTAIIGETLIQGNKRWQVGAVFADLPDNTHFFFQALIKEPPANSNFQNNNGYTYIRVTPGADAGKLAKAIEQRYREVVYKDSDYDSAQLTLNPLTALHLTASSNFEMKMNGSLSTLRICIGLSILLVLLAAFNFINMSIAQSAKRAKEVGVRKALGASKSQIVCQFLVESLLITIIAALIACMLVELVTPAFNQLVDRQLALNYSSALGAAIAVVTLLVGLLAGIYPAMFMSAFSAKRVLSGDIQRGRTAIAVRKSLLVLQSALSVALIIAALLLQQQLAHLQSLPVGYAKEGKLMISDIDAGDIFYNQNNVLLDRINAIDGVKQASVIDISLTGAYNSSRTFTADNGQFTKQTLPFIGVGNDAVSALDLSLVAGRDFSAKMGADWFNKVSDTQATASAILTESLAKQAGYATAEDAIGSIWRTDTGYGQKLTITVVGVVKDIKVGSVKDTQPSTIFICGYTSSWVGRIIVNLDLTQLPHVKSQLANILAETLDIYDPKIEMMADNYRALYRNDERATEFVTLFSGLAVFLACVGTFGLASFSVLRRQKEVAVRKVLGASRISIMNLLAKEFLLLVVVSVAIAYPLTYWLVGDWLANFNERVDQAIWVYLIAALSVAAITWLTVASLAFKAASTRPSLTLRYE</sequence>
<evidence type="ECO:0000313" key="10">
    <source>
        <dbReference type="EMBL" id="HEA16242.1"/>
    </source>
</evidence>
<feature type="transmembrane region" description="Helical" evidence="7">
    <location>
        <begin position="763"/>
        <end position="786"/>
    </location>
</feature>
<dbReference type="Pfam" id="PF02687">
    <property type="entry name" value="FtsX"/>
    <property type="match status" value="2"/>
</dbReference>
<evidence type="ECO:0000259" key="9">
    <source>
        <dbReference type="Pfam" id="PF12704"/>
    </source>
</evidence>
<comment type="caution">
    <text evidence="10">The sequence shown here is derived from an EMBL/GenBank/DDBJ whole genome shotgun (WGS) entry which is preliminary data.</text>
</comment>
<protein>
    <submittedName>
        <fullName evidence="10">ABC transporter permease</fullName>
    </submittedName>
</protein>
<evidence type="ECO:0000256" key="3">
    <source>
        <dbReference type="ARBA" id="ARBA00022692"/>
    </source>
</evidence>
<dbReference type="InterPro" id="IPR003838">
    <property type="entry name" value="ABC3_permease_C"/>
</dbReference>
<feature type="transmembrane region" description="Helical" evidence="7">
    <location>
        <begin position="319"/>
        <end position="345"/>
    </location>
</feature>
<feature type="domain" description="ABC3 transporter permease C-terminal" evidence="8">
    <location>
        <begin position="680"/>
        <end position="791"/>
    </location>
</feature>
<keyword evidence="4 7" id="KW-1133">Transmembrane helix</keyword>
<proteinExistence type="inferred from homology"/>
<evidence type="ECO:0000256" key="2">
    <source>
        <dbReference type="ARBA" id="ARBA00022475"/>
    </source>
</evidence>
<feature type="transmembrane region" description="Helical" evidence="7">
    <location>
        <begin position="20"/>
        <end position="42"/>
    </location>
</feature>
<accession>A0A7V1CXU5</accession>
<comment type="subcellular location">
    <subcellularLocation>
        <location evidence="1">Cell membrane</location>
        <topology evidence="1">Multi-pass membrane protein</topology>
    </subcellularLocation>
</comment>
<organism evidence="10">
    <name type="scientific">Pseudoalteromonas prydzensis</name>
    <dbReference type="NCBI Taxonomy" id="182141"/>
    <lineage>
        <taxon>Bacteria</taxon>
        <taxon>Pseudomonadati</taxon>
        <taxon>Pseudomonadota</taxon>
        <taxon>Gammaproteobacteria</taxon>
        <taxon>Alteromonadales</taxon>
        <taxon>Pseudoalteromonadaceae</taxon>
        <taxon>Pseudoalteromonas</taxon>
    </lineage>
</organism>
<name>A0A7V1CXU5_9GAMM</name>
<feature type="domain" description="MacB-like periplasmic core" evidence="9">
    <location>
        <begin position="21"/>
        <end position="229"/>
    </location>
</feature>
<evidence type="ECO:0000259" key="8">
    <source>
        <dbReference type="Pfam" id="PF02687"/>
    </source>
</evidence>
<keyword evidence="5 7" id="KW-0472">Membrane</keyword>
<evidence type="ECO:0000256" key="6">
    <source>
        <dbReference type="ARBA" id="ARBA00038076"/>
    </source>
</evidence>
<feature type="transmembrane region" description="Helical" evidence="7">
    <location>
        <begin position="414"/>
        <end position="432"/>
    </location>
</feature>
<dbReference type="GO" id="GO:0005886">
    <property type="term" value="C:plasma membrane"/>
    <property type="evidence" value="ECO:0007669"/>
    <property type="project" value="UniProtKB-SubCell"/>
</dbReference>
<dbReference type="PANTHER" id="PTHR30572:SF4">
    <property type="entry name" value="ABC TRANSPORTER PERMEASE YTRF"/>
    <property type="match status" value="1"/>
</dbReference>
<evidence type="ECO:0000256" key="5">
    <source>
        <dbReference type="ARBA" id="ARBA00023136"/>
    </source>
</evidence>
<comment type="similarity">
    <text evidence="6">Belongs to the ABC-4 integral membrane protein family.</text>
</comment>
<dbReference type="Pfam" id="PF12704">
    <property type="entry name" value="MacB_PCD"/>
    <property type="match status" value="1"/>
</dbReference>
<feature type="transmembrane region" description="Helical" evidence="7">
    <location>
        <begin position="729"/>
        <end position="748"/>
    </location>
</feature>